<protein>
    <submittedName>
        <fullName evidence="4">Anti-sigma regulatory factor (Ser/Thr protein kinase)</fullName>
    </submittedName>
</protein>
<dbReference type="Proteomes" id="UP000556436">
    <property type="component" value="Unassembled WGS sequence"/>
</dbReference>
<dbReference type="EMBL" id="JACHJG010000005">
    <property type="protein sequence ID" value="MBB4887076.1"/>
    <property type="molecule type" value="Genomic_DNA"/>
</dbReference>
<proteinExistence type="predicted"/>
<dbReference type="SUPFAM" id="SSF55874">
    <property type="entry name" value="ATPase domain of HSP90 chaperone/DNA topoisomerase II/histidine kinase"/>
    <property type="match status" value="1"/>
</dbReference>
<keyword evidence="1" id="KW-0418">Kinase</keyword>
<dbReference type="PANTHER" id="PTHR35526:SF3">
    <property type="entry name" value="ANTI-SIGMA-F FACTOR RSBW"/>
    <property type="match status" value="1"/>
</dbReference>
<evidence type="ECO:0000313" key="4">
    <source>
        <dbReference type="EMBL" id="MBB4887076.1"/>
    </source>
</evidence>
<dbReference type="InterPro" id="IPR050267">
    <property type="entry name" value="Anti-sigma-factor_SerPK"/>
</dbReference>
<name>A0A7W7PDR8_STRNE</name>
<dbReference type="CDD" id="cd16936">
    <property type="entry name" value="HATPase_RsbW-like"/>
    <property type="match status" value="1"/>
</dbReference>
<dbReference type="AlphaFoldDB" id="A0A7W7PDR8"/>
<dbReference type="Gene3D" id="3.30.565.10">
    <property type="entry name" value="Histidine kinase-like ATPase, C-terminal domain"/>
    <property type="match status" value="1"/>
</dbReference>
<dbReference type="GO" id="GO:0004674">
    <property type="term" value="F:protein serine/threonine kinase activity"/>
    <property type="evidence" value="ECO:0007669"/>
    <property type="project" value="UniProtKB-KW"/>
</dbReference>
<keyword evidence="1" id="KW-0723">Serine/threonine-protein kinase</keyword>
<keyword evidence="1" id="KW-0808">Transferase</keyword>
<dbReference type="Pfam" id="PF13581">
    <property type="entry name" value="HATPase_c_2"/>
    <property type="match status" value="1"/>
</dbReference>
<dbReference type="InterPro" id="IPR003594">
    <property type="entry name" value="HATPase_dom"/>
</dbReference>
<accession>A0A7W7PDR8</accession>
<comment type="caution">
    <text evidence="4">The sequence shown here is derived from an EMBL/GenBank/DDBJ whole genome shotgun (WGS) entry which is preliminary data.</text>
</comment>
<gene>
    <name evidence="4" type="ORF">FHS38_003121</name>
</gene>
<feature type="region of interest" description="Disordered" evidence="2">
    <location>
        <begin position="1"/>
        <end position="30"/>
    </location>
</feature>
<dbReference type="InterPro" id="IPR036890">
    <property type="entry name" value="HATPase_C_sf"/>
</dbReference>
<evidence type="ECO:0000259" key="3">
    <source>
        <dbReference type="Pfam" id="PF13581"/>
    </source>
</evidence>
<evidence type="ECO:0000256" key="2">
    <source>
        <dbReference type="SAM" id="MobiDB-lite"/>
    </source>
</evidence>
<sequence>MFMYPSPLAQSPRRPSVGPPSHTTFPSAPESVGAARGYALEIIERDAPGIAPAHVADVQLVVSELVTNSFRYGTEPGDRVALTISASANRVRVEVHDPTRRRPRFKPESEERQRGRGMFIVEHLAEIWGVDDRPLGKTVWAELTWH</sequence>
<dbReference type="PANTHER" id="PTHR35526">
    <property type="entry name" value="ANTI-SIGMA-F FACTOR RSBW-RELATED"/>
    <property type="match status" value="1"/>
</dbReference>
<organism evidence="4 5">
    <name type="scientific">Streptomyces netropsis</name>
    <name type="common">Streptoverticillium netropsis</name>
    <dbReference type="NCBI Taxonomy" id="55404"/>
    <lineage>
        <taxon>Bacteria</taxon>
        <taxon>Bacillati</taxon>
        <taxon>Actinomycetota</taxon>
        <taxon>Actinomycetes</taxon>
        <taxon>Kitasatosporales</taxon>
        <taxon>Streptomycetaceae</taxon>
        <taxon>Streptomyces</taxon>
    </lineage>
</organism>
<reference evidence="4 5" key="1">
    <citation type="submission" date="2020-08" db="EMBL/GenBank/DDBJ databases">
        <title>Genomic Encyclopedia of Type Strains, Phase III (KMG-III): the genomes of soil and plant-associated and newly described type strains.</title>
        <authorList>
            <person name="Whitman W."/>
        </authorList>
    </citation>
    <scope>NUCLEOTIDE SEQUENCE [LARGE SCALE GENOMIC DNA]</scope>
    <source>
        <strain evidence="4 5">CECT 3265</strain>
    </source>
</reference>
<keyword evidence="5" id="KW-1185">Reference proteome</keyword>
<feature type="domain" description="Histidine kinase/HSP90-like ATPase" evidence="3">
    <location>
        <begin position="25"/>
        <end position="141"/>
    </location>
</feature>
<evidence type="ECO:0000313" key="5">
    <source>
        <dbReference type="Proteomes" id="UP000556436"/>
    </source>
</evidence>
<evidence type="ECO:0000256" key="1">
    <source>
        <dbReference type="ARBA" id="ARBA00022527"/>
    </source>
</evidence>